<organism evidence="1 2">
    <name type="scientific">Microbacterium marinilacus</name>
    <dbReference type="NCBI Taxonomy" id="415209"/>
    <lineage>
        <taxon>Bacteria</taxon>
        <taxon>Bacillati</taxon>
        <taxon>Actinomycetota</taxon>
        <taxon>Actinomycetes</taxon>
        <taxon>Micrococcales</taxon>
        <taxon>Microbacteriaceae</taxon>
        <taxon>Microbacterium</taxon>
    </lineage>
</organism>
<dbReference type="RefSeq" id="WP_221860992.1">
    <property type="nucleotide sequence ID" value="NZ_BAAAYV010000012.1"/>
</dbReference>
<evidence type="ECO:0000313" key="1">
    <source>
        <dbReference type="EMBL" id="GAA3663447.1"/>
    </source>
</evidence>
<comment type="caution">
    <text evidence="1">The sequence shown here is derived from an EMBL/GenBank/DDBJ whole genome shotgun (WGS) entry which is preliminary data.</text>
</comment>
<protein>
    <submittedName>
        <fullName evidence="1">Uncharacterized protein</fullName>
    </submittedName>
</protein>
<evidence type="ECO:0000313" key="2">
    <source>
        <dbReference type="Proteomes" id="UP001410795"/>
    </source>
</evidence>
<dbReference type="EMBL" id="BAAAYV010000012">
    <property type="protein sequence ID" value="GAA3663447.1"/>
    <property type="molecule type" value="Genomic_DNA"/>
</dbReference>
<proteinExistence type="predicted"/>
<sequence>MAIRQTSKYDAKQRGYRALLDYISGLSEPEAYRTHALLKGLEPDGRLESR</sequence>
<name>A0ABP7BKM9_9MICO</name>
<gene>
    <name evidence="1" type="ORF">GCM10022202_26550</name>
</gene>
<accession>A0ABP7BKM9</accession>
<dbReference type="Proteomes" id="UP001410795">
    <property type="component" value="Unassembled WGS sequence"/>
</dbReference>
<reference evidence="2" key="1">
    <citation type="journal article" date="2019" name="Int. J. Syst. Evol. Microbiol.">
        <title>The Global Catalogue of Microorganisms (GCM) 10K type strain sequencing project: providing services to taxonomists for standard genome sequencing and annotation.</title>
        <authorList>
            <consortium name="The Broad Institute Genomics Platform"/>
            <consortium name="The Broad Institute Genome Sequencing Center for Infectious Disease"/>
            <person name="Wu L."/>
            <person name="Ma J."/>
        </authorList>
    </citation>
    <scope>NUCLEOTIDE SEQUENCE [LARGE SCALE GENOMIC DNA]</scope>
    <source>
        <strain evidence="2">JCM 16546</strain>
    </source>
</reference>
<keyword evidence="2" id="KW-1185">Reference proteome</keyword>